<evidence type="ECO:0000256" key="2">
    <source>
        <dbReference type="ARBA" id="ARBA00007741"/>
    </source>
</evidence>
<evidence type="ECO:0000256" key="1">
    <source>
        <dbReference type="ARBA" id="ARBA00004613"/>
    </source>
</evidence>
<dbReference type="EMBL" id="JACHHQ010000001">
    <property type="protein sequence ID" value="MBB5198824.1"/>
    <property type="molecule type" value="Genomic_DNA"/>
</dbReference>
<dbReference type="Gene3D" id="1.20.1710.10">
    <property type="entry name" value="IpaD-like"/>
    <property type="match status" value="1"/>
</dbReference>
<evidence type="ECO:0000313" key="9">
    <source>
        <dbReference type="Proteomes" id="UP000571084"/>
    </source>
</evidence>
<dbReference type="InterPro" id="IPR036708">
    <property type="entry name" value="BipD-like_sf"/>
</dbReference>
<dbReference type="AlphaFoldDB" id="A0A840RQ18"/>
<gene>
    <name evidence="8" type="ORF">HNR39_000634</name>
</gene>
<evidence type="ECO:0000313" key="8">
    <source>
        <dbReference type="EMBL" id="MBB5198824.1"/>
    </source>
</evidence>
<dbReference type="Proteomes" id="UP000571084">
    <property type="component" value="Unassembled WGS sequence"/>
</dbReference>
<protein>
    <recommendedName>
        <fullName evidence="3">Translocator protein BipD</fullName>
    </recommendedName>
</protein>
<evidence type="ECO:0000256" key="7">
    <source>
        <dbReference type="ARBA" id="ARBA00025541"/>
    </source>
</evidence>
<proteinExistence type="inferred from homology"/>
<accession>A0A840RQ18</accession>
<comment type="function">
    <text evidence="7">Required for invasion of epithelial cells, as well as for survival within host cells, escape from endocytic vesicles and subsequent actin-tail formation. Probably regulates the secretion of effectors BipB and BipC and their final integration into the target cell membrane.</text>
</comment>
<sequence length="367" mass="40218">MVVHGNAPPSSPPLARRAAEVPALTSLGFVVPANLEGQLTEAELSILDNCNSNLRTLFNGLEMRRIAHEDVKKAQERFLRPAVFPPVEARAGDILTPSLFSRDQLSQLIEALDKAVLTDHLFDTKMGPMGDQFTDQLAAAKKVVSSGYPDGGFNSSTIWDQLAENIKNYDKGELAQNAAAMAKYMALYKDITDLISSLSDHISTKDDKYMAIKGKDLKDAMQAIVDKYKPIPSSEVVIAGKAPASGITEGEANAIAKKLGLPASSVVKNDDGTYCVIPDISEVEKLITDFPDGRWPTNGNEMVLTIAEYNVWKSGFDAQVNRIEDSLQKRNQKYSQANTSFLAFVNRCTAIIDMMTAMMMEMIKRFA</sequence>
<name>A0A840RQ18_9BURK</name>
<comment type="caution">
    <text evidence="8">The sequence shown here is derived from an EMBL/GenBank/DDBJ whole genome shotgun (WGS) entry which is preliminary data.</text>
</comment>
<evidence type="ECO:0000256" key="3">
    <source>
        <dbReference type="ARBA" id="ARBA00018825"/>
    </source>
</evidence>
<reference evidence="8 9" key="1">
    <citation type="submission" date="2020-08" db="EMBL/GenBank/DDBJ databases">
        <title>Genomic Encyclopedia of Type Strains, Phase IV (KMG-IV): sequencing the most valuable type-strain genomes for metagenomic binning, comparative biology and taxonomic classification.</title>
        <authorList>
            <person name="Goeker M."/>
        </authorList>
    </citation>
    <scope>NUCLEOTIDE SEQUENCE [LARGE SCALE GENOMIC DNA]</scope>
    <source>
        <strain evidence="8 9">DSM 23240</strain>
    </source>
</reference>
<dbReference type="GO" id="GO:0005576">
    <property type="term" value="C:extracellular region"/>
    <property type="evidence" value="ECO:0007669"/>
    <property type="project" value="UniProtKB-SubCell"/>
</dbReference>
<evidence type="ECO:0000256" key="6">
    <source>
        <dbReference type="ARBA" id="ARBA00023054"/>
    </source>
</evidence>
<keyword evidence="5" id="KW-0843">Virulence</keyword>
<evidence type="ECO:0000256" key="4">
    <source>
        <dbReference type="ARBA" id="ARBA00022525"/>
    </source>
</evidence>
<keyword evidence="9" id="KW-1185">Reference proteome</keyword>
<comment type="subcellular location">
    <subcellularLocation>
        <location evidence="1">Secreted</location>
    </subcellularLocation>
</comment>
<keyword evidence="4" id="KW-0964">Secreted</keyword>
<organism evidence="8 9">
    <name type="scientific">Glaciimonas immobilis</name>
    <dbReference type="NCBI Taxonomy" id="728004"/>
    <lineage>
        <taxon>Bacteria</taxon>
        <taxon>Pseudomonadati</taxon>
        <taxon>Pseudomonadota</taxon>
        <taxon>Betaproteobacteria</taxon>
        <taxon>Burkholderiales</taxon>
        <taxon>Oxalobacteraceae</taxon>
        <taxon>Glaciimonas</taxon>
    </lineage>
</organism>
<comment type="similarity">
    <text evidence="2">Belongs to the invasin protein D family.</text>
</comment>
<dbReference type="RefSeq" id="WP_168053049.1">
    <property type="nucleotide sequence ID" value="NZ_JAAOZT010000002.1"/>
</dbReference>
<dbReference type="Pfam" id="PF06511">
    <property type="entry name" value="T3SS_TC"/>
    <property type="match status" value="1"/>
</dbReference>
<dbReference type="SUPFAM" id="SSF140693">
    <property type="entry name" value="IpaD-like"/>
    <property type="match status" value="1"/>
</dbReference>
<evidence type="ECO:0000256" key="5">
    <source>
        <dbReference type="ARBA" id="ARBA00023026"/>
    </source>
</evidence>
<keyword evidence="6" id="KW-0175">Coiled coil</keyword>
<dbReference type="InterPro" id="IPR009483">
    <property type="entry name" value="IpaD/BipD/SipD"/>
</dbReference>